<dbReference type="RefSeq" id="XP_031007237.1">
    <property type="nucleotide sequence ID" value="XM_031147810.1"/>
</dbReference>
<evidence type="ECO:0000256" key="4">
    <source>
        <dbReference type="SAM" id="MobiDB-lite"/>
    </source>
</evidence>
<feature type="region of interest" description="Disordered" evidence="4">
    <location>
        <begin position="500"/>
        <end position="525"/>
    </location>
</feature>
<dbReference type="InterPro" id="IPR050889">
    <property type="entry name" value="Dendritic_Spine_Reg/Scaffold"/>
</dbReference>
<name>A0A8H8TZQ9_9HELO</name>
<dbReference type="SUPFAM" id="SSF48403">
    <property type="entry name" value="Ankyrin repeat"/>
    <property type="match status" value="1"/>
</dbReference>
<dbReference type="InterPro" id="IPR002110">
    <property type="entry name" value="Ankyrin_rpt"/>
</dbReference>
<comment type="caution">
    <text evidence="5">The sequence shown here is derived from an EMBL/GenBank/DDBJ whole genome shotgun (WGS) entry which is preliminary data.</text>
</comment>
<evidence type="ECO:0000256" key="3">
    <source>
        <dbReference type="PROSITE-ProRule" id="PRU00023"/>
    </source>
</evidence>
<keyword evidence="1" id="KW-0677">Repeat</keyword>
<dbReference type="SMART" id="SM00248">
    <property type="entry name" value="ANK"/>
    <property type="match status" value="9"/>
</dbReference>
<evidence type="ECO:0000256" key="1">
    <source>
        <dbReference type="ARBA" id="ARBA00022737"/>
    </source>
</evidence>
<dbReference type="InterPro" id="IPR036770">
    <property type="entry name" value="Ankyrin_rpt-contain_sf"/>
</dbReference>
<evidence type="ECO:0000256" key="2">
    <source>
        <dbReference type="ARBA" id="ARBA00023043"/>
    </source>
</evidence>
<dbReference type="GeneID" id="41983034"/>
<feature type="repeat" description="ANK" evidence="3">
    <location>
        <begin position="390"/>
        <end position="423"/>
    </location>
</feature>
<dbReference type="EMBL" id="QGMH01000031">
    <property type="protein sequence ID" value="TVY28449.1"/>
    <property type="molecule type" value="Genomic_DNA"/>
</dbReference>
<dbReference type="Proteomes" id="UP000431533">
    <property type="component" value="Unassembled WGS sequence"/>
</dbReference>
<dbReference type="PANTHER" id="PTHR24166:SF48">
    <property type="entry name" value="PROTEIN VAPYRIN"/>
    <property type="match status" value="1"/>
</dbReference>
<dbReference type="OrthoDB" id="823504at2759"/>
<proteinExistence type="predicted"/>
<feature type="compositionally biased region" description="Basic residues" evidence="4">
    <location>
        <begin position="516"/>
        <end position="525"/>
    </location>
</feature>
<keyword evidence="6" id="KW-1185">Reference proteome</keyword>
<evidence type="ECO:0000313" key="6">
    <source>
        <dbReference type="Proteomes" id="UP000431533"/>
    </source>
</evidence>
<accession>A0A8H8TZQ9</accession>
<dbReference type="Pfam" id="PF12796">
    <property type="entry name" value="Ank_2"/>
    <property type="match status" value="1"/>
</dbReference>
<dbReference type="PROSITE" id="PS50297">
    <property type="entry name" value="ANK_REP_REGION"/>
    <property type="match status" value="2"/>
</dbReference>
<dbReference type="PANTHER" id="PTHR24166">
    <property type="entry name" value="ROLLING PEBBLES, ISOFORM B"/>
    <property type="match status" value="1"/>
</dbReference>
<reference evidence="5 6" key="1">
    <citation type="submission" date="2018-05" db="EMBL/GenBank/DDBJ databases">
        <title>Genome sequencing and assembly of the regulated plant pathogen Lachnellula willkommii and related sister species for the development of diagnostic species identification markers.</title>
        <authorList>
            <person name="Giroux E."/>
            <person name="Bilodeau G."/>
        </authorList>
    </citation>
    <scope>NUCLEOTIDE SEQUENCE [LARGE SCALE GENOMIC DNA]</scope>
    <source>
        <strain evidence="5 6">CBS 185.66</strain>
    </source>
</reference>
<sequence>MAFDEKGEYGNALICRIIQFNDVSALKRYLLREPIRGLGADLAIYMDPFYTATYYASTDCLRILLEHHAIHGTPAQLEAPNSTDYLLLNVSSSRGHLDMARFLLDCQPAYVDLHARKSDMTALLCAAASFTPYLPDTVPASSEPKEYLRHHVARSEELIQLLLDRGACARDATTWANIHKTVLSLAISRASPGLVKRLIEEGADVHAKTTRDLESWSEYDETLLQDFTPLHVGSLYLNSEGIQILLDCRGSGINISDMLLCRDSSESLPLHWAAGSFNQPENEIWARDDIVAQATDIIKLLLKGSNPSSINIPDKRGNTALHLASSGEAQSGSEHSFVARAIVKLLLEHGADVGLRNHKGQTPLHLVTKDTALMELLLANGAGLNDADTDGNTSLHFTASNLRYIEAVRFLISRGADLHARNSKGNAPLHEAAGGYYMNDRRRLTSGSYRDELMRWTNADLMRLQDEVMGVFLDAGCDLDHQCNVADKTPRMILEETRQKWEEREESWRKDQIRAGRGRGRGRGR</sequence>
<keyword evidence="2 3" id="KW-0040">ANK repeat</keyword>
<protein>
    <submittedName>
        <fullName evidence="5">Ankyrin-3</fullName>
    </submittedName>
</protein>
<dbReference type="Gene3D" id="1.25.40.20">
    <property type="entry name" value="Ankyrin repeat-containing domain"/>
    <property type="match status" value="3"/>
</dbReference>
<gene>
    <name evidence="5" type="primary">ANK3_2</name>
    <name evidence="5" type="ORF">LHYA1_G002836</name>
</gene>
<dbReference type="PROSITE" id="PS50088">
    <property type="entry name" value="ANK_REPEAT"/>
    <property type="match status" value="3"/>
</dbReference>
<dbReference type="AlphaFoldDB" id="A0A8H8TZQ9"/>
<feature type="repeat" description="ANK" evidence="3">
    <location>
        <begin position="316"/>
        <end position="358"/>
    </location>
</feature>
<organism evidence="5 6">
    <name type="scientific">Lachnellula hyalina</name>
    <dbReference type="NCBI Taxonomy" id="1316788"/>
    <lineage>
        <taxon>Eukaryota</taxon>
        <taxon>Fungi</taxon>
        <taxon>Dikarya</taxon>
        <taxon>Ascomycota</taxon>
        <taxon>Pezizomycotina</taxon>
        <taxon>Leotiomycetes</taxon>
        <taxon>Helotiales</taxon>
        <taxon>Lachnaceae</taxon>
        <taxon>Lachnellula</taxon>
    </lineage>
</organism>
<feature type="repeat" description="ANK" evidence="3">
    <location>
        <begin position="178"/>
        <end position="210"/>
    </location>
</feature>
<feature type="compositionally biased region" description="Basic and acidic residues" evidence="4">
    <location>
        <begin position="500"/>
        <end position="514"/>
    </location>
</feature>
<evidence type="ECO:0000313" key="5">
    <source>
        <dbReference type="EMBL" id="TVY28449.1"/>
    </source>
</evidence>